<dbReference type="RefSeq" id="WP_343756125.1">
    <property type="nucleotide sequence ID" value="NZ_BAAADB010000004.1"/>
</dbReference>
<gene>
    <name evidence="2" type="ORF">GCM10008937_07100</name>
</gene>
<dbReference type="SUPFAM" id="SSF55073">
    <property type="entry name" value="Nucleotide cyclase"/>
    <property type="match status" value="1"/>
</dbReference>
<dbReference type="InterPro" id="IPR043128">
    <property type="entry name" value="Rev_trsase/Diguanyl_cyclase"/>
</dbReference>
<dbReference type="InterPro" id="IPR050469">
    <property type="entry name" value="Diguanylate_Cyclase"/>
</dbReference>
<feature type="domain" description="GGDEF" evidence="1">
    <location>
        <begin position="395"/>
        <end position="527"/>
    </location>
</feature>
<dbReference type="PANTHER" id="PTHR45138:SF9">
    <property type="entry name" value="DIGUANYLATE CYCLASE DGCM-RELATED"/>
    <property type="match status" value="1"/>
</dbReference>
<proteinExistence type="predicted"/>
<dbReference type="InterPro" id="IPR000160">
    <property type="entry name" value="GGDEF_dom"/>
</dbReference>
<sequence>MSPEATPPDPELTDMRAVERELADTLGAMVGETDLRQLSLLRRDATYLALDLGDLQAAMTHAVTCLDLARAAGDGGLMARAHVAVALVMLDVYDDLGADQHFQEADALARAAGEVRDVALVAVNASHYELERGRNGAVTARLLELLDSPFRAGLDSTSPAAPPLSVAFHINFVRGASLALRTGELPEGLAAQARAQLPDSVRALRAMQAEPQRVAAQRLYPEVLEALVAWELLGGRAAEAQRLATERVRTARASGSQQALGRALLDRARVSAFSRDWRRMERDAASAVEAFERAGRELLAAQARQVQADALGRQNHFRQAFEVQRDLTRRLEELYREYFQQGALLRQIERQVSEAEVRAEAFAEAALRDPLTGAPNRAAAMAHLENLLQRAASGHPAAAALLDLDHFKAVNDRYGHVVGDAVLVRAVQVLTREIREHDCLARFGGEEFLLLLSGTPFDVARRICDRLCRTLAAHDWSDIHPDLRVTASFGLARLAPGRDPTRTLQAADQALYAAKAAGRNTVREAPDGS</sequence>
<evidence type="ECO:0000259" key="1">
    <source>
        <dbReference type="PROSITE" id="PS50887"/>
    </source>
</evidence>
<evidence type="ECO:0000313" key="3">
    <source>
        <dbReference type="Proteomes" id="UP001500191"/>
    </source>
</evidence>
<dbReference type="InterPro" id="IPR029787">
    <property type="entry name" value="Nucleotide_cyclase"/>
</dbReference>
<dbReference type="Proteomes" id="UP001500191">
    <property type="component" value="Unassembled WGS sequence"/>
</dbReference>
<reference evidence="3" key="1">
    <citation type="journal article" date="2019" name="Int. J. Syst. Evol. Microbiol.">
        <title>The Global Catalogue of Microorganisms (GCM) 10K type strain sequencing project: providing services to taxonomists for standard genome sequencing and annotation.</title>
        <authorList>
            <consortium name="The Broad Institute Genomics Platform"/>
            <consortium name="The Broad Institute Genome Sequencing Center for Infectious Disease"/>
            <person name="Wu L."/>
            <person name="Ma J."/>
        </authorList>
    </citation>
    <scope>NUCLEOTIDE SEQUENCE [LARGE SCALE GENOMIC DNA]</scope>
    <source>
        <strain evidence="3">JCM 14368</strain>
    </source>
</reference>
<dbReference type="PROSITE" id="PS50887">
    <property type="entry name" value="GGDEF"/>
    <property type="match status" value="1"/>
</dbReference>
<dbReference type="SMART" id="SM00267">
    <property type="entry name" value="GGDEF"/>
    <property type="match status" value="1"/>
</dbReference>
<name>A0ABP3LML0_9DEIO</name>
<dbReference type="Pfam" id="PF00990">
    <property type="entry name" value="GGDEF"/>
    <property type="match status" value="1"/>
</dbReference>
<dbReference type="PANTHER" id="PTHR45138">
    <property type="entry name" value="REGULATORY COMPONENTS OF SENSORY TRANSDUCTION SYSTEM"/>
    <property type="match status" value="1"/>
</dbReference>
<protein>
    <recommendedName>
        <fullName evidence="1">GGDEF domain-containing protein</fullName>
    </recommendedName>
</protein>
<evidence type="ECO:0000313" key="2">
    <source>
        <dbReference type="EMBL" id="GAA0502100.1"/>
    </source>
</evidence>
<accession>A0ABP3LML0</accession>
<dbReference type="NCBIfam" id="TIGR00254">
    <property type="entry name" value="GGDEF"/>
    <property type="match status" value="1"/>
</dbReference>
<dbReference type="EMBL" id="BAAADB010000004">
    <property type="protein sequence ID" value="GAA0502100.1"/>
    <property type="molecule type" value="Genomic_DNA"/>
</dbReference>
<dbReference type="CDD" id="cd01949">
    <property type="entry name" value="GGDEF"/>
    <property type="match status" value="1"/>
</dbReference>
<keyword evidence="3" id="KW-1185">Reference proteome</keyword>
<comment type="caution">
    <text evidence="2">The sequence shown here is derived from an EMBL/GenBank/DDBJ whole genome shotgun (WGS) entry which is preliminary data.</text>
</comment>
<dbReference type="Gene3D" id="3.30.70.270">
    <property type="match status" value="1"/>
</dbReference>
<organism evidence="2 3">
    <name type="scientific">Deinococcus depolymerans</name>
    <dbReference type="NCBI Taxonomy" id="392408"/>
    <lineage>
        <taxon>Bacteria</taxon>
        <taxon>Thermotogati</taxon>
        <taxon>Deinococcota</taxon>
        <taxon>Deinococci</taxon>
        <taxon>Deinococcales</taxon>
        <taxon>Deinococcaceae</taxon>
        <taxon>Deinococcus</taxon>
    </lineage>
</organism>